<evidence type="ECO:0000259" key="8">
    <source>
        <dbReference type="Pfam" id="PF01432"/>
    </source>
</evidence>
<dbReference type="AlphaFoldDB" id="A0A1G6IVA4"/>
<comment type="cofactor">
    <cofactor evidence="7">
        <name>Zn(2+)</name>
        <dbReference type="ChEBI" id="CHEBI:29105"/>
    </cofactor>
    <text evidence="7">Binds 1 zinc ion.</text>
</comment>
<keyword evidence="6 7" id="KW-0482">Metalloprotease</keyword>
<dbReference type="Pfam" id="PF01432">
    <property type="entry name" value="Peptidase_M3"/>
    <property type="match status" value="1"/>
</dbReference>
<dbReference type="Gene3D" id="3.40.390.10">
    <property type="entry name" value="Collagenase (Catalytic Domain)"/>
    <property type="match status" value="1"/>
</dbReference>
<dbReference type="FunFam" id="3.40.390.10:FF:000009">
    <property type="entry name" value="Oligopeptidase A"/>
    <property type="match status" value="1"/>
</dbReference>
<keyword evidence="2 7" id="KW-0645">Protease</keyword>
<dbReference type="PROSITE" id="PS51257">
    <property type="entry name" value="PROKAR_LIPOPROTEIN"/>
    <property type="match status" value="1"/>
</dbReference>
<keyword evidence="3 7" id="KW-0479">Metal-binding</keyword>
<organism evidence="9 10">
    <name type="scientific">Williamwhitmania taraxaci</name>
    <dbReference type="NCBI Taxonomy" id="1640674"/>
    <lineage>
        <taxon>Bacteria</taxon>
        <taxon>Pseudomonadati</taxon>
        <taxon>Bacteroidota</taxon>
        <taxon>Bacteroidia</taxon>
        <taxon>Bacteroidales</taxon>
        <taxon>Williamwhitmaniaceae</taxon>
        <taxon>Williamwhitmania</taxon>
    </lineage>
</organism>
<evidence type="ECO:0000256" key="3">
    <source>
        <dbReference type="ARBA" id="ARBA00022723"/>
    </source>
</evidence>
<dbReference type="GO" id="GO:0004222">
    <property type="term" value="F:metalloendopeptidase activity"/>
    <property type="evidence" value="ECO:0007669"/>
    <property type="project" value="InterPro"/>
</dbReference>
<dbReference type="GO" id="GO:0006508">
    <property type="term" value="P:proteolysis"/>
    <property type="evidence" value="ECO:0007669"/>
    <property type="project" value="UniProtKB-KW"/>
</dbReference>
<dbReference type="Gene3D" id="1.10.1370.40">
    <property type="match status" value="1"/>
</dbReference>
<keyword evidence="5 7" id="KW-0862">Zinc</keyword>
<keyword evidence="10" id="KW-1185">Reference proteome</keyword>
<protein>
    <submittedName>
        <fullName evidence="9">Peptidyl-dipeptidase Dcp</fullName>
    </submittedName>
</protein>
<evidence type="ECO:0000256" key="5">
    <source>
        <dbReference type="ARBA" id="ARBA00022833"/>
    </source>
</evidence>
<dbReference type="GO" id="GO:0005829">
    <property type="term" value="C:cytosol"/>
    <property type="evidence" value="ECO:0007669"/>
    <property type="project" value="TreeGrafter"/>
</dbReference>
<dbReference type="EMBL" id="FMYP01000017">
    <property type="protein sequence ID" value="SDC10437.1"/>
    <property type="molecule type" value="Genomic_DNA"/>
</dbReference>
<gene>
    <name evidence="9" type="ORF">SAMN05216323_101739</name>
</gene>
<sequence length="702" mass="79191">MKKNLILALLAGMALTSCNKGGGDSENPFFSEYETPFGVPAFDKIKTEHYLPAFKEGIKQQQAEIASIVKNTEAPTFENTILAMENSGGLLDRVSGVFLNITESNSTDTIQAIADSVAPLLSKNNDDIYLNAELFQKVKVINDQKAQLSLNQEQKMLLDKIYKNFVRGGANLDSSKQARFREVNGKLALLELQFSKNQLKENDGFKLVIDNKDDLIGLPESIIMAAAEQAKADKMDGKWVFTLSKPSLIPFITYSQKRELREKIYMAYANRANNKNDYNNNPVIAKILPLTLEKAQLLGFSSFAHFMLDNTMAKTPENVYNLLNQIWTPAIKKANEEVADMQQMIAKEGGKFKLASWDWWYYSEKVRKEKYALDEEMLRPYFKLENVREGIFYMAKKLYGLTFEGNKTLPKYDPSAVSFEVKDSTGNLLAILYMDYFPRPSKRGGAWCTNFRNEKIVDGKRIAPVVSIVTNFTKPVGDQPALLNYDEVSTLFHEFGHALHAMQTKVTYGSLSGTSVARDFVELPSQISENWASEPEMLQVYAKHYKTGEVIPAELIEKMKKSGTFNQGFVTTEYLAASYLDLGLYADTMLAGFDAQKFEKTTMDKLGLIPEILPRYRSTYFGHIFGGGYATGYYSYIWAEVLDADAFNAFKETGNIFDKKTATSFLQNVLEKGGTEEAMDLYKAFRGKEPNIDPLLIRRGLK</sequence>
<evidence type="ECO:0000313" key="9">
    <source>
        <dbReference type="EMBL" id="SDC10437.1"/>
    </source>
</evidence>
<dbReference type="InterPro" id="IPR034005">
    <property type="entry name" value="M3A_DCP"/>
</dbReference>
<dbReference type="GO" id="GO:0046872">
    <property type="term" value="F:metal ion binding"/>
    <property type="evidence" value="ECO:0007669"/>
    <property type="project" value="UniProtKB-UniRule"/>
</dbReference>
<dbReference type="PANTHER" id="PTHR43660">
    <property type="entry name" value="DIPEPTIDYL CARBOXYPEPTIDASE"/>
    <property type="match status" value="1"/>
</dbReference>
<dbReference type="InterPro" id="IPR001567">
    <property type="entry name" value="Pept_M3A_M3B_dom"/>
</dbReference>
<dbReference type="Gene3D" id="1.10.1370.10">
    <property type="entry name" value="Neurolysin, domain 3"/>
    <property type="match status" value="1"/>
</dbReference>
<feature type="domain" description="Peptidase M3A/M3B catalytic" evidence="8">
    <location>
        <begin position="252"/>
        <end position="699"/>
    </location>
</feature>
<dbReference type="GO" id="GO:0004180">
    <property type="term" value="F:carboxypeptidase activity"/>
    <property type="evidence" value="ECO:0007669"/>
    <property type="project" value="TreeGrafter"/>
</dbReference>
<reference evidence="9 10" key="1">
    <citation type="submission" date="2016-09" db="EMBL/GenBank/DDBJ databases">
        <authorList>
            <person name="Capua I."/>
            <person name="De Benedictis P."/>
            <person name="Joannis T."/>
            <person name="Lombin L.H."/>
            <person name="Cattoli G."/>
        </authorList>
    </citation>
    <scope>NUCLEOTIDE SEQUENCE [LARGE SCALE GENOMIC DNA]</scope>
    <source>
        <strain evidence="9 10">A7P-90m</strain>
    </source>
</reference>
<dbReference type="CDD" id="cd06456">
    <property type="entry name" value="M3A_DCP"/>
    <property type="match status" value="1"/>
</dbReference>
<dbReference type="SUPFAM" id="SSF55486">
    <property type="entry name" value="Metalloproteases ('zincins'), catalytic domain"/>
    <property type="match status" value="1"/>
</dbReference>
<dbReference type="PANTHER" id="PTHR43660:SF1">
    <property type="entry name" value="DIPEPTIDYL CARBOXYPEPTIDASE"/>
    <property type="match status" value="1"/>
</dbReference>
<evidence type="ECO:0000256" key="1">
    <source>
        <dbReference type="ARBA" id="ARBA00006040"/>
    </source>
</evidence>
<dbReference type="Proteomes" id="UP000199452">
    <property type="component" value="Unassembled WGS sequence"/>
</dbReference>
<dbReference type="InterPro" id="IPR045090">
    <property type="entry name" value="Pept_M3A_M3B"/>
</dbReference>
<dbReference type="InterPro" id="IPR024079">
    <property type="entry name" value="MetalloPept_cat_dom_sf"/>
</dbReference>
<evidence type="ECO:0000256" key="6">
    <source>
        <dbReference type="ARBA" id="ARBA00023049"/>
    </source>
</evidence>
<dbReference type="InterPro" id="IPR024077">
    <property type="entry name" value="Neurolysin/TOP_dom2"/>
</dbReference>
<evidence type="ECO:0000313" key="10">
    <source>
        <dbReference type="Proteomes" id="UP000199452"/>
    </source>
</evidence>
<comment type="similarity">
    <text evidence="1 7">Belongs to the peptidase M3 family.</text>
</comment>
<keyword evidence="4 7" id="KW-0378">Hydrolase</keyword>
<accession>A0A1G6IVA4</accession>
<evidence type="ECO:0000256" key="7">
    <source>
        <dbReference type="RuleBase" id="RU003435"/>
    </source>
</evidence>
<proteinExistence type="inferred from homology"/>
<evidence type="ECO:0000256" key="4">
    <source>
        <dbReference type="ARBA" id="ARBA00022801"/>
    </source>
</evidence>
<name>A0A1G6IVA4_9BACT</name>
<evidence type="ECO:0000256" key="2">
    <source>
        <dbReference type="ARBA" id="ARBA00022670"/>
    </source>
</evidence>